<evidence type="ECO:0000259" key="10">
    <source>
        <dbReference type="PROSITE" id="PS50111"/>
    </source>
</evidence>
<dbReference type="RefSeq" id="WP_209365263.1">
    <property type="nucleotide sequence ID" value="NZ_CP046956.1"/>
</dbReference>
<evidence type="ECO:0000256" key="7">
    <source>
        <dbReference type="SAM" id="Coils"/>
    </source>
</evidence>
<evidence type="ECO:0000256" key="4">
    <source>
        <dbReference type="ARBA" id="ARBA00023224"/>
    </source>
</evidence>
<organism evidence="12 13">
    <name type="scientific">Sediminibacillus dalangtanensis</name>
    <dbReference type="NCBI Taxonomy" id="2729421"/>
    <lineage>
        <taxon>Bacteria</taxon>
        <taxon>Bacillati</taxon>
        <taxon>Bacillota</taxon>
        <taxon>Bacilli</taxon>
        <taxon>Bacillales</taxon>
        <taxon>Bacillaceae</taxon>
        <taxon>Sediminibacillus</taxon>
    </lineage>
</organism>
<gene>
    <name evidence="12" type="ORF">ERJ70_12880</name>
</gene>
<feature type="compositionally biased region" description="Acidic residues" evidence="8">
    <location>
        <begin position="696"/>
        <end position="708"/>
    </location>
</feature>
<comment type="similarity">
    <text evidence="5">Belongs to the methyl-accepting chemotaxis (MCP) protein family.</text>
</comment>
<comment type="subcellular location">
    <subcellularLocation>
        <location evidence="1">Cell membrane</location>
    </subcellularLocation>
</comment>
<keyword evidence="13" id="KW-1185">Reference proteome</keyword>
<evidence type="ECO:0000313" key="13">
    <source>
        <dbReference type="Proteomes" id="UP000665043"/>
    </source>
</evidence>
<keyword evidence="9" id="KW-0812">Transmembrane</keyword>
<dbReference type="Gene3D" id="1.10.287.950">
    <property type="entry name" value="Methyl-accepting chemotaxis protein"/>
    <property type="match status" value="1"/>
</dbReference>
<dbReference type="PROSITE" id="PS50111">
    <property type="entry name" value="CHEMOTAXIS_TRANSDUC_2"/>
    <property type="match status" value="1"/>
</dbReference>
<evidence type="ECO:0000256" key="6">
    <source>
        <dbReference type="PROSITE-ProRule" id="PRU00284"/>
    </source>
</evidence>
<evidence type="ECO:0000256" key="3">
    <source>
        <dbReference type="ARBA" id="ARBA00023136"/>
    </source>
</evidence>
<dbReference type="InterPro" id="IPR032255">
    <property type="entry name" value="HBM"/>
</dbReference>
<name>A0ABX7VT34_9BACI</name>
<dbReference type="PANTHER" id="PTHR32089">
    <property type="entry name" value="METHYL-ACCEPTING CHEMOTAXIS PROTEIN MCPB"/>
    <property type="match status" value="1"/>
</dbReference>
<dbReference type="CDD" id="cd06225">
    <property type="entry name" value="HAMP"/>
    <property type="match status" value="1"/>
</dbReference>
<protein>
    <submittedName>
        <fullName evidence="12">HAMP domain-containing protein</fullName>
    </submittedName>
</protein>
<keyword evidence="7" id="KW-0175">Coiled coil</keyword>
<evidence type="ECO:0000256" key="1">
    <source>
        <dbReference type="ARBA" id="ARBA00004236"/>
    </source>
</evidence>
<evidence type="ECO:0000256" key="9">
    <source>
        <dbReference type="SAM" id="Phobius"/>
    </source>
</evidence>
<feature type="domain" description="HAMP" evidence="11">
    <location>
        <begin position="301"/>
        <end position="353"/>
    </location>
</feature>
<dbReference type="InterPro" id="IPR003660">
    <property type="entry name" value="HAMP_dom"/>
</dbReference>
<keyword evidence="9" id="KW-1133">Transmembrane helix</keyword>
<feature type="compositionally biased region" description="Acidic residues" evidence="8">
    <location>
        <begin position="721"/>
        <end position="731"/>
    </location>
</feature>
<dbReference type="SMART" id="SM01358">
    <property type="entry name" value="HBM"/>
    <property type="match status" value="1"/>
</dbReference>
<dbReference type="Pfam" id="PF00015">
    <property type="entry name" value="MCPsignal"/>
    <property type="match status" value="1"/>
</dbReference>
<feature type="compositionally biased region" description="Basic and acidic residues" evidence="8">
    <location>
        <begin position="732"/>
        <end position="746"/>
    </location>
</feature>
<evidence type="ECO:0000256" key="8">
    <source>
        <dbReference type="SAM" id="MobiDB-lite"/>
    </source>
</evidence>
<evidence type="ECO:0000259" key="11">
    <source>
        <dbReference type="PROSITE" id="PS50885"/>
    </source>
</evidence>
<dbReference type="SMART" id="SM00283">
    <property type="entry name" value="MA"/>
    <property type="match status" value="1"/>
</dbReference>
<feature type="region of interest" description="Disordered" evidence="8">
    <location>
        <begin position="683"/>
        <end position="746"/>
    </location>
</feature>
<feature type="coiled-coil region" evidence="7">
    <location>
        <begin position="513"/>
        <end position="547"/>
    </location>
</feature>
<proteinExistence type="inferred from homology"/>
<dbReference type="InterPro" id="IPR004089">
    <property type="entry name" value="MCPsignal_dom"/>
</dbReference>
<evidence type="ECO:0000256" key="5">
    <source>
        <dbReference type="ARBA" id="ARBA00029447"/>
    </source>
</evidence>
<feature type="transmembrane region" description="Helical" evidence="9">
    <location>
        <begin position="280"/>
        <end position="300"/>
    </location>
</feature>
<keyword evidence="4 6" id="KW-0807">Transducer</keyword>
<feature type="domain" description="Methyl-accepting transducer" evidence="10">
    <location>
        <begin position="372"/>
        <end position="629"/>
    </location>
</feature>
<dbReference type="SUPFAM" id="SSF58104">
    <property type="entry name" value="Methyl-accepting chemotaxis protein (MCP) signaling domain"/>
    <property type="match status" value="1"/>
</dbReference>
<dbReference type="Pfam" id="PF00672">
    <property type="entry name" value="HAMP"/>
    <property type="match status" value="1"/>
</dbReference>
<dbReference type="Gene3D" id="6.10.340.10">
    <property type="match status" value="1"/>
</dbReference>
<dbReference type="PANTHER" id="PTHR32089:SF112">
    <property type="entry name" value="LYSOZYME-LIKE PROTEIN-RELATED"/>
    <property type="match status" value="1"/>
</dbReference>
<sequence length="746" mass="81816">MGSIRNRVRLILGLSVISIVFLGVFAGYFLNKHSQWEEEKADVQNALMDSDEIRYEMSLTRQKEQQFLASPSQESAEEMEKAISDVESSANSFAEEHKGYQAIAENFTAISENAAKYKEQMDPMVNMYRMVGFSEEEGLLQTINETFAEFEKLVDGLDSPELASALMEIKVLEQEYIEQGKDGEAESNLNEATRAFSDLIEDSALSEDESSEISSGLLKYQQSLNTIANTKTQSAAITDSFSKVAEDVSSQVEQVKTEAEAINSKLSADQANARQNMTTLFIILGVLALLTMSIIGLILIRSIGRSISSLKEGAQIIGDGNLAYRVPITTKDEMAELAETFNSMAQKMEQSMLKVNNASKVLSDSSTNLAAISEQSSAQTEEVNEAINQVATGSQNQALRVEESSQLIEAVSGAISNTNNAAVDISDALELAEKEGNTGLETMKTLEGTSTSFIDLAGHLSSEVKQAADQSKQITSIVSAIEEIADSTNLLALNAAIESARAGESGKGFAVVADEVRKLAERSKHEAQEIQQLVKTMHAQMNNLTTEAGKFDTYQQEQSTAVDQTKDAFHRIANHIYNMNDKIKGVKDSLQDVDSANSDLREKMEQISVISEEAVATAEEVAASSETQAQSIEEVNQSAVDLQGLSQELAAEVSQFNLDETRFQSEAEQDLGENDYDDMDYYLTENEEAAAALDQEKDEEEKEEESENGSETQTEEKLNEPSDEQSVEEPLEGNHEFTDDINKEEK</sequence>
<keyword evidence="2" id="KW-1003">Cell membrane</keyword>
<keyword evidence="3 9" id="KW-0472">Membrane</keyword>
<dbReference type="PROSITE" id="PS50885">
    <property type="entry name" value="HAMP"/>
    <property type="match status" value="1"/>
</dbReference>
<dbReference type="Proteomes" id="UP000665043">
    <property type="component" value="Chromosome"/>
</dbReference>
<dbReference type="EMBL" id="CP046956">
    <property type="protein sequence ID" value="QTN00115.1"/>
    <property type="molecule type" value="Genomic_DNA"/>
</dbReference>
<evidence type="ECO:0000256" key="2">
    <source>
        <dbReference type="ARBA" id="ARBA00022475"/>
    </source>
</evidence>
<dbReference type="SMART" id="SM00304">
    <property type="entry name" value="HAMP"/>
    <property type="match status" value="1"/>
</dbReference>
<evidence type="ECO:0000313" key="12">
    <source>
        <dbReference type="EMBL" id="QTN00115.1"/>
    </source>
</evidence>
<feature type="transmembrane region" description="Helical" evidence="9">
    <location>
        <begin position="12"/>
        <end position="30"/>
    </location>
</feature>
<accession>A0ABX7VT34</accession>
<reference evidence="12 13" key="1">
    <citation type="submission" date="2019-12" db="EMBL/GenBank/DDBJ databases">
        <title>The whole genome sequencing of a strain isolated from a Mars analog, Dalangtan Playa.</title>
        <authorList>
            <person name="Huang T."/>
        </authorList>
    </citation>
    <scope>NUCLEOTIDE SEQUENCE [LARGE SCALE GENOMIC DNA]</scope>
    <source>
        <strain evidence="12 13">DP4-553-S</strain>
    </source>
</reference>